<dbReference type="PANTHER" id="PTHR42791:SF1">
    <property type="entry name" value="N-ACETYLTRANSFERASE DOMAIN-CONTAINING PROTEIN"/>
    <property type="match status" value="1"/>
</dbReference>
<dbReference type="RefSeq" id="WP_344665648.1">
    <property type="nucleotide sequence ID" value="NZ_BAAAQN010000011.1"/>
</dbReference>
<dbReference type="InterPro" id="IPR016181">
    <property type="entry name" value="Acyl_CoA_acyltransferase"/>
</dbReference>
<dbReference type="Pfam" id="PF00583">
    <property type="entry name" value="Acetyltransf_1"/>
    <property type="match status" value="1"/>
</dbReference>
<evidence type="ECO:0000259" key="1">
    <source>
        <dbReference type="PROSITE" id="PS51186"/>
    </source>
</evidence>
<gene>
    <name evidence="2" type="ORF">GCM10009839_24380</name>
</gene>
<name>A0ABN2U0Z2_9ACTN</name>
<dbReference type="PROSITE" id="PS51186">
    <property type="entry name" value="GNAT"/>
    <property type="match status" value="1"/>
</dbReference>
<accession>A0ABN2U0Z2</accession>
<proteinExistence type="predicted"/>
<dbReference type="Proteomes" id="UP001500751">
    <property type="component" value="Unassembled WGS sequence"/>
</dbReference>
<dbReference type="SUPFAM" id="SSF55729">
    <property type="entry name" value="Acyl-CoA N-acyltransferases (Nat)"/>
    <property type="match status" value="1"/>
</dbReference>
<comment type="caution">
    <text evidence="2">The sequence shown here is derived from an EMBL/GenBank/DDBJ whole genome shotgun (WGS) entry which is preliminary data.</text>
</comment>
<dbReference type="Gene3D" id="3.40.630.30">
    <property type="match status" value="1"/>
</dbReference>
<feature type="domain" description="N-acetyltransferase" evidence="1">
    <location>
        <begin position="19"/>
        <end position="188"/>
    </location>
</feature>
<dbReference type="CDD" id="cd04301">
    <property type="entry name" value="NAT_SF"/>
    <property type="match status" value="1"/>
</dbReference>
<keyword evidence="3" id="KW-1185">Reference proteome</keyword>
<dbReference type="PANTHER" id="PTHR42791">
    <property type="entry name" value="GNAT FAMILY ACETYLTRANSFERASE"/>
    <property type="match status" value="1"/>
</dbReference>
<sequence length="189" mass="21173">MSTALAQAFASETTLSWLLPQRTRRTARRKQMFRLELQTYVLPQDGLVFAADAGRDGLVGGCVALPPDRWQMPKTVDGRTAARWLWTLGTRLPRSLRALQALEEHHPTEPHYYIRWIGVRSGLRGQGLGSALMRPTLDRCDGEQMPAYLEASSERSAALYERLGFVHLGALELPEGGPRLWPMRRPPGG</sequence>
<dbReference type="InterPro" id="IPR052523">
    <property type="entry name" value="Trichothecene_AcTrans"/>
</dbReference>
<reference evidence="2 3" key="1">
    <citation type="journal article" date="2019" name="Int. J. Syst. Evol. Microbiol.">
        <title>The Global Catalogue of Microorganisms (GCM) 10K type strain sequencing project: providing services to taxonomists for standard genome sequencing and annotation.</title>
        <authorList>
            <consortium name="The Broad Institute Genomics Platform"/>
            <consortium name="The Broad Institute Genome Sequencing Center for Infectious Disease"/>
            <person name="Wu L."/>
            <person name="Ma J."/>
        </authorList>
    </citation>
    <scope>NUCLEOTIDE SEQUENCE [LARGE SCALE GENOMIC DNA]</scope>
    <source>
        <strain evidence="2 3">JCM 16014</strain>
    </source>
</reference>
<protein>
    <submittedName>
        <fullName evidence="2">GNAT family N-acetyltransferase</fullName>
    </submittedName>
</protein>
<evidence type="ECO:0000313" key="2">
    <source>
        <dbReference type="EMBL" id="GAA2025402.1"/>
    </source>
</evidence>
<dbReference type="EMBL" id="BAAAQN010000011">
    <property type="protein sequence ID" value="GAA2025402.1"/>
    <property type="molecule type" value="Genomic_DNA"/>
</dbReference>
<evidence type="ECO:0000313" key="3">
    <source>
        <dbReference type="Proteomes" id="UP001500751"/>
    </source>
</evidence>
<organism evidence="2 3">
    <name type="scientific">Catenulispora yoronensis</name>
    <dbReference type="NCBI Taxonomy" id="450799"/>
    <lineage>
        <taxon>Bacteria</taxon>
        <taxon>Bacillati</taxon>
        <taxon>Actinomycetota</taxon>
        <taxon>Actinomycetes</taxon>
        <taxon>Catenulisporales</taxon>
        <taxon>Catenulisporaceae</taxon>
        <taxon>Catenulispora</taxon>
    </lineage>
</organism>
<dbReference type="InterPro" id="IPR000182">
    <property type="entry name" value="GNAT_dom"/>
</dbReference>